<dbReference type="Pfam" id="PF00085">
    <property type="entry name" value="Thioredoxin"/>
    <property type="match status" value="1"/>
</dbReference>
<comment type="caution">
    <text evidence="3">The sequence shown here is derived from an EMBL/GenBank/DDBJ whole genome shotgun (WGS) entry which is preliminary data.</text>
</comment>
<dbReference type="PROSITE" id="PS51352">
    <property type="entry name" value="THIOREDOXIN_2"/>
    <property type="match status" value="1"/>
</dbReference>
<proteinExistence type="predicted"/>
<protein>
    <submittedName>
        <fullName evidence="3">Thioredoxin</fullName>
    </submittedName>
</protein>
<gene>
    <name evidence="3" type="ORF">UU65_C0003G0215</name>
</gene>
<organism evidence="3 4">
    <name type="scientific">candidate division CPR2 bacterium GW2011_GWC1_41_48</name>
    <dbReference type="NCBI Taxonomy" id="1618344"/>
    <lineage>
        <taxon>Bacteria</taxon>
        <taxon>Bacteria division CPR2</taxon>
    </lineage>
</organism>
<dbReference type="CDD" id="cd02947">
    <property type="entry name" value="TRX_family"/>
    <property type="match status" value="1"/>
</dbReference>
<dbReference type="AlphaFoldDB" id="A0A0G0W857"/>
<evidence type="ECO:0000259" key="2">
    <source>
        <dbReference type="PROSITE" id="PS51352"/>
    </source>
</evidence>
<dbReference type="EMBL" id="LCBL01000003">
    <property type="protein sequence ID" value="KKS09160.1"/>
    <property type="molecule type" value="Genomic_DNA"/>
</dbReference>
<dbReference type="Gene3D" id="3.40.30.10">
    <property type="entry name" value="Glutaredoxin"/>
    <property type="match status" value="1"/>
</dbReference>
<evidence type="ECO:0000313" key="4">
    <source>
        <dbReference type="Proteomes" id="UP000033869"/>
    </source>
</evidence>
<dbReference type="InterPro" id="IPR036249">
    <property type="entry name" value="Thioredoxin-like_sf"/>
</dbReference>
<dbReference type="InterPro" id="IPR051063">
    <property type="entry name" value="PDI"/>
</dbReference>
<dbReference type="SUPFAM" id="SSF52833">
    <property type="entry name" value="Thioredoxin-like"/>
    <property type="match status" value="1"/>
</dbReference>
<dbReference type="PANTHER" id="PTHR45672:SF11">
    <property type="entry name" value="PROTEIN DISULFIDE-ISOMERASE C17H9.14C"/>
    <property type="match status" value="1"/>
</dbReference>
<dbReference type="GO" id="GO:0003756">
    <property type="term" value="F:protein disulfide isomerase activity"/>
    <property type="evidence" value="ECO:0007669"/>
    <property type="project" value="TreeGrafter"/>
</dbReference>
<evidence type="ECO:0000313" key="3">
    <source>
        <dbReference type="EMBL" id="KKS09160.1"/>
    </source>
</evidence>
<accession>A0A0G0W857</accession>
<evidence type="ECO:0000256" key="1">
    <source>
        <dbReference type="SAM" id="Phobius"/>
    </source>
</evidence>
<sequence length="165" mass="18543">MKKSKNTLYAISFVIILMGVGGYFFYSTQNNSALEKPVEVVEVKTAADELGPNETKFDADNFDKEVLESDKPVLVDFYTSTCGHCIQSAPIFTETSNLLEDQVKFGKLEIRKNREYIDKYKIEGTPTFVLFKDGKEVARREGGNVTVEDFKTFINTSLNKNTPAA</sequence>
<keyword evidence="1" id="KW-1133">Transmembrane helix</keyword>
<keyword evidence="1" id="KW-0812">Transmembrane</keyword>
<dbReference type="PATRIC" id="fig|1618344.3.peg.876"/>
<name>A0A0G0W857_UNCC2</name>
<feature type="domain" description="Thioredoxin" evidence="2">
    <location>
        <begin position="32"/>
        <end position="159"/>
    </location>
</feature>
<reference evidence="3 4" key="1">
    <citation type="journal article" date="2015" name="Nature">
        <title>rRNA introns, odd ribosomes, and small enigmatic genomes across a large radiation of phyla.</title>
        <authorList>
            <person name="Brown C.T."/>
            <person name="Hug L.A."/>
            <person name="Thomas B.C."/>
            <person name="Sharon I."/>
            <person name="Castelle C.J."/>
            <person name="Singh A."/>
            <person name="Wilkins M.J."/>
            <person name="Williams K.H."/>
            <person name="Banfield J.F."/>
        </authorList>
    </citation>
    <scope>NUCLEOTIDE SEQUENCE [LARGE SCALE GENOMIC DNA]</scope>
</reference>
<feature type="transmembrane region" description="Helical" evidence="1">
    <location>
        <begin position="7"/>
        <end position="26"/>
    </location>
</feature>
<dbReference type="InterPro" id="IPR013766">
    <property type="entry name" value="Thioredoxin_domain"/>
</dbReference>
<keyword evidence="1" id="KW-0472">Membrane</keyword>
<dbReference type="GO" id="GO:0006457">
    <property type="term" value="P:protein folding"/>
    <property type="evidence" value="ECO:0007669"/>
    <property type="project" value="TreeGrafter"/>
</dbReference>
<dbReference type="Proteomes" id="UP000033869">
    <property type="component" value="Unassembled WGS sequence"/>
</dbReference>
<dbReference type="PANTHER" id="PTHR45672">
    <property type="entry name" value="PROTEIN DISULFIDE-ISOMERASE C17H9.14C-RELATED"/>
    <property type="match status" value="1"/>
</dbReference>